<dbReference type="EMBL" id="JACBKZ010000014">
    <property type="protein sequence ID" value="KAF5933188.1"/>
    <property type="molecule type" value="Genomic_DNA"/>
</dbReference>
<accession>A0A7J7G076</accession>
<gene>
    <name evidence="2" type="ORF">HYC85_029359</name>
</gene>
<protein>
    <submittedName>
        <fullName evidence="2">Uncharacterized protein</fullName>
    </submittedName>
</protein>
<evidence type="ECO:0000313" key="2">
    <source>
        <dbReference type="EMBL" id="KAF5933188.1"/>
    </source>
</evidence>
<keyword evidence="3" id="KW-1185">Reference proteome</keyword>
<reference evidence="3" key="1">
    <citation type="journal article" date="2020" name="Nat. Commun.">
        <title>Genome assembly of wild tea tree DASZ reveals pedigree and selection history of tea varieties.</title>
        <authorList>
            <person name="Zhang W."/>
            <person name="Zhang Y."/>
            <person name="Qiu H."/>
            <person name="Guo Y."/>
            <person name="Wan H."/>
            <person name="Zhang X."/>
            <person name="Scossa F."/>
            <person name="Alseekh S."/>
            <person name="Zhang Q."/>
            <person name="Wang P."/>
            <person name="Xu L."/>
            <person name="Schmidt M.H."/>
            <person name="Jia X."/>
            <person name="Li D."/>
            <person name="Zhu A."/>
            <person name="Guo F."/>
            <person name="Chen W."/>
            <person name="Ni D."/>
            <person name="Usadel B."/>
            <person name="Fernie A.R."/>
            <person name="Wen W."/>
        </authorList>
    </citation>
    <scope>NUCLEOTIDE SEQUENCE [LARGE SCALE GENOMIC DNA]</scope>
    <source>
        <strain evidence="3">cv. G240</strain>
    </source>
</reference>
<feature type="compositionally biased region" description="Basic residues" evidence="1">
    <location>
        <begin position="8"/>
        <end position="17"/>
    </location>
</feature>
<proteinExistence type="predicted"/>
<sequence length="56" mass="6588">MNNSHFNKQQKKKKKKPSFPQPIRVKSVKGINTQPSNFIISSDHIHTHLRNILKMH</sequence>
<organism evidence="2 3">
    <name type="scientific">Camellia sinensis</name>
    <name type="common">Tea plant</name>
    <name type="synonym">Thea sinensis</name>
    <dbReference type="NCBI Taxonomy" id="4442"/>
    <lineage>
        <taxon>Eukaryota</taxon>
        <taxon>Viridiplantae</taxon>
        <taxon>Streptophyta</taxon>
        <taxon>Embryophyta</taxon>
        <taxon>Tracheophyta</taxon>
        <taxon>Spermatophyta</taxon>
        <taxon>Magnoliopsida</taxon>
        <taxon>eudicotyledons</taxon>
        <taxon>Gunneridae</taxon>
        <taxon>Pentapetalae</taxon>
        <taxon>asterids</taxon>
        <taxon>Ericales</taxon>
        <taxon>Theaceae</taxon>
        <taxon>Camellia</taxon>
    </lineage>
</organism>
<evidence type="ECO:0000256" key="1">
    <source>
        <dbReference type="SAM" id="MobiDB-lite"/>
    </source>
</evidence>
<feature type="region of interest" description="Disordered" evidence="1">
    <location>
        <begin position="1"/>
        <end position="23"/>
    </location>
</feature>
<dbReference type="AlphaFoldDB" id="A0A7J7G076"/>
<dbReference type="Proteomes" id="UP000593564">
    <property type="component" value="Unassembled WGS sequence"/>
</dbReference>
<evidence type="ECO:0000313" key="3">
    <source>
        <dbReference type="Proteomes" id="UP000593564"/>
    </source>
</evidence>
<reference evidence="2 3" key="2">
    <citation type="submission" date="2020-07" db="EMBL/GenBank/DDBJ databases">
        <title>Genome assembly of wild tea tree DASZ reveals pedigree and selection history of tea varieties.</title>
        <authorList>
            <person name="Zhang W."/>
        </authorList>
    </citation>
    <scope>NUCLEOTIDE SEQUENCE [LARGE SCALE GENOMIC DNA]</scope>
    <source>
        <strain evidence="3">cv. G240</strain>
        <tissue evidence="2">Leaf</tissue>
    </source>
</reference>
<comment type="caution">
    <text evidence="2">The sequence shown here is derived from an EMBL/GenBank/DDBJ whole genome shotgun (WGS) entry which is preliminary data.</text>
</comment>
<name>A0A7J7G076_CAMSI</name>